<accession>A0ABY3ZTH5</accession>
<evidence type="ECO:0000313" key="1">
    <source>
        <dbReference type="EMBL" id="UOB20196.1"/>
    </source>
</evidence>
<protein>
    <submittedName>
        <fullName evidence="1">Uncharacterized protein</fullName>
    </submittedName>
</protein>
<dbReference type="EMBL" id="CP094348">
    <property type="protein sequence ID" value="UOB20196.1"/>
    <property type="molecule type" value="Genomic_DNA"/>
</dbReference>
<name>A0ABY3ZTH5_9STAP</name>
<keyword evidence="2" id="KW-1185">Reference proteome</keyword>
<dbReference type="RefSeq" id="WP_243365556.1">
    <property type="nucleotide sequence ID" value="NZ_CP094348.1"/>
</dbReference>
<reference evidence="1" key="1">
    <citation type="submission" date="2022-03" db="EMBL/GenBank/DDBJ databases">
        <authorList>
            <person name="Vrbovska V."/>
            <person name="Kovarovic V."/>
            <person name="Botka T."/>
            <person name="Pantucek R."/>
        </authorList>
    </citation>
    <scope>NUCLEOTIDE SEQUENCE</scope>
    <source>
        <strain evidence="1">CCM 2609</strain>
    </source>
</reference>
<reference evidence="1" key="2">
    <citation type="submission" date="2022-04" db="EMBL/GenBank/DDBJ databases">
        <title>Antimicrobial genetic elements in methicillin-resistant Macrococcus armenti.</title>
        <authorList>
            <person name="Keller J.E."/>
            <person name="Schwendener S."/>
            <person name="Pantucek R."/>
            <person name="Perreten V."/>
        </authorList>
    </citation>
    <scope>NUCLEOTIDE SEQUENCE</scope>
    <source>
        <strain evidence="1">CCM 2609</strain>
    </source>
</reference>
<sequence length="150" mass="17651">MKILRLRNKEDYRTVLKVLIQYADTIKLTVTGDEDFTKQSLYDTFSNELIKVVKTKKWPGTIRSGEGVMSYFYPYNDAMARFLKKYDAFYKQYRENGISFFGYSLDRIEVDMAFLCNNEVVFYTIAHENEMRVVSDKLERALSKSGLILK</sequence>
<organism evidence="1 2">
    <name type="scientific">Macrococcus armenti</name>
    <dbReference type="NCBI Taxonomy" id="2875764"/>
    <lineage>
        <taxon>Bacteria</taxon>
        <taxon>Bacillati</taxon>
        <taxon>Bacillota</taxon>
        <taxon>Bacilli</taxon>
        <taxon>Bacillales</taxon>
        <taxon>Staphylococcaceae</taxon>
        <taxon>Macrococcus</taxon>
    </lineage>
</organism>
<evidence type="ECO:0000313" key="2">
    <source>
        <dbReference type="Proteomes" id="UP000830343"/>
    </source>
</evidence>
<proteinExistence type="predicted"/>
<dbReference type="Proteomes" id="UP000830343">
    <property type="component" value="Chromosome"/>
</dbReference>
<gene>
    <name evidence="1" type="ORF">MRZ06_09360</name>
</gene>